<dbReference type="EMBL" id="BAAAZR010000028">
    <property type="protein sequence ID" value="GAA3830778.1"/>
    <property type="molecule type" value="Genomic_DNA"/>
</dbReference>
<comment type="caution">
    <text evidence="1">The sequence shown here is derived from an EMBL/GenBank/DDBJ whole genome shotgun (WGS) entry which is preliminary data.</text>
</comment>
<accession>A0ABP7J0E2</accession>
<keyword evidence="2" id="KW-1185">Reference proteome</keyword>
<gene>
    <name evidence="1" type="ORF">GCM10022226_59550</name>
</gene>
<evidence type="ECO:0008006" key="3">
    <source>
        <dbReference type="Google" id="ProtNLM"/>
    </source>
</evidence>
<dbReference type="RefSeq" id="WP_344947524.1">
    <property type="nucleotide sequence ID" value="NZ_BAAAZR010000028.1"/>
</dbReference>
<evidence type="ECO:0000313" key="1">
    <source>
        <dbReference type="EMBL" id="GAA3830778.1"/>
    </source>
</evidence>
<protein>
    <recommendedName>
        <fullName evidence="3">Allene oxide cyclase barrel-like domain-containing protein</fullName>
    </recommendedName>
</protein>
<organism evidence="1 2">
    <name type="scientific">Sphaerisporangium flaviroseum</name>
    <dbReference type="NCBI Taxonomy" id="509199"/>
    <lineage>
        <taxon>Bacteria</taxon>
        <taxon>Bacillati</taxon>
        <taxon>Actinomycetota</taxon>
        <taxon>Actinomycetes</taxon>
        <taxon>Streptosporangiales</taxon>
        <taxon>Streptosporangiaceae</taxon>
        <taxon>Sphaerisporangium</taxon>
    </lineage>
</organism>
<reference evidence="2" key="1">
    <citation type="journal article" date="2019" name="Int. J. Syst. Evol. Microbiol.">
        <title>The Global Catalogue of Microorganisms (GCM) 10K type strain sequencing project: providing services to taxonomists for standard genome sequencing and annotation.</title>
        <authorList>
            <consortium name="The Broad Institute Genomics Platform"/>
            <consortium name="The Broad Institute Genome Sequencing Center for Infectious Disease"/>
            <person name="Wu L."/>
            <person name="Ma J."/>
        </authorList>
    </citation>
    <scope>NUCLEOTIDE SEQUENCE [LARGE SCALE GENOMIC DNA]</scope>
    <source>
        <strain evidence="2">JCM 16908</strain>
    </source>
</reference>
<proteinExistence type="predicted"/>
<name>A0ABP7J0E2_9ACTN</name>
<dbReference type="Proteomes" id="UP001500888">
    <property type="component" value="Unassembled WGS sequence"/>
</dbReference>
<evidence type="ECO:0000313" key="2">
    <source>
        <dbReference type="Proteomes" id="UP001500888"/>
    </source>
</evidence>
<sequence length="151" mass="16825">MSRDAKDLRVTLEAVRCSKSAGDPGVNLEIYGQLEARGVFINGSGDPEPGFREVLWSQSEDAGGFNIAPNTEIPVNKTAGFVVFERDFLWIGGKIVEEDDFSDDVLGDGFRKIHYNDIKSEIVTVGFNSDDQEILARYRIEMVRVIPKLEP</sequence>